<dbReference type="Proteomes" id="UP001054837">
    <property type="component" value="Unassembled WGS sequence"/>
</dbReference>
<evidence type="ECO:0008006" key="3">
    <source>
        <dbReference type="Google" id="ProtNLM"/>
    </source>
</evidence>
<organism evidence="1 2">
    <name type="scientific">Caerostris darwini</name>
    <dbReference type="NCBI Taxonomy" id="1538125"/>
    <lineage>
        <taxon>Eukaryota</taxon>
        <taxon>Metazoa</taxon>
        <taxon>Ecdysozoa</taxon>
        <taxon>Arthropoda</taxon>
        <taxon>Chelicerata</taxon>
        <taxon>Arachnida</taxon>
        <taxon>Araneae</taxon>
        <taxon>Araneomorphae</taxon>
        <taxon>Entelegynae</taxon>
        <taxon>Araneoidea</taxon>
        <taxon>Araneidae</taxon>
        <taxon>Caerostris</taxon>
    </lineage>
</organism>
<gene>
    <name evidence="1" type="ORF">CDAR_85351</name>
</gene>
<sequence length="124" mass="15060">MLFKKEIAFKKRETPCRCRTPFMQTRKKYLLHSQTIALSFPFQHQHIEDDIRMCSILRLSFCLDFFSFIYSFSSGFFSPRWSLVGKVRPSILIPVTKDERRECRKKFRHLHLGVRPKKERERFL</sequence>
<proteinExistence type="predicted"/>
<dbReference type="AlphaFoldDB" id="A0AAV4UHE0"/>
<evidence type="ECO:0000313" key="2">
    <source>
        <dbReference type="Proteomes" id="UP001054837"/>
    </source>
</evidence>
<reference evidence="1 2" key="1">
    <citation type="submission" date="2021-06" db="EMBL/GenBank/DDBJ databases">
        <title>Caerostris darwini draft genome.</title>
        <authorList>
            <person name="Kono N."/>
            <person name="Arakawa K."/>
        </authorList>
    </citation>
    <scope>NUCLEOTIDE SEQUENCE [LARGE SCALE GENOMIC DNA]</scope>
</reference>
<protein>
    <recommendedName>
        <fullName evidence="3">Transmembrane protein</fullName>
    </recommendedName>
</protein>
<dbReference type="EMBL" id="BPLQ01011295">
    <property type="protein sequence ID" value="GIY57181.1"/>
    <property type="molecule type" value="Genomic_DNA"/>
</dbReference>
<evidence type="ECO:0000313" key="1">
    <source>
        <dbReference type="EMBL" id="GIY57181.1"/>
    </source>
</evidence>
<keyword evidence="2" id="KW-1185">Reference proteome</keyword>
<name>A0AAV4UHE0_9ARAC</name>
<comment type="caution">
    <text evidence="1">The sequence shown here is derived from an EMBL/GenBank/DDBJ whole genome shotgun (WGS) entry which is preliminary data.</text>
</comment>
<accession>A0AAV4UHE0</accession>